<feature type="domain" description="OmpA-like" evidence="5">
    <location>
        <begin position="107"/>
        <end position="224"/>
    </location>
</feature>
<dbReference type="GO" id="GO:0009279">
    <property type="term" value="C:cell outer membrane"/>
    <property type="evidence" value="ECO:0007669"/>
    <property type="project" value="UniProtKB-SubCell"/>
</dbReference>
<evidence type="ECO:0000256" key="1">
    <source>
        <dbReference type="ARBA" id="ARBA00004442"/>
    </source>
</evidence>
<dbReference type="Proteomes" id="UP000183649">
    <property type="component" value="Unassembled WGS sequence"/>
</dbReference>
<dbReference type="Gene3D" id="3.30.1330.60">
    <property type="entry name" value="OmpA-like domain"/>
    <property type="match status" value="1"/>
</dbReference>
<dbReference type="CDD" id="cd07185">
    <property type="entry name" value="OmpA_C-like"/>
    <property type="match status" value="1"/>
</dbReference>
<dbReference type="STRING" id="339866.GCA_001418255_00181"/>
<organism evidence="6 7">
    <name type="scientific">Thiomonas bhubaneswarensis</name>
    <dbReference type="NCBI Taxonomy" id="339866"/>
    <lineage>
        <taxon>Bacteria</taxon>
        <taxon>Pseudomonadati</taxon>
        <taxon>Pseudomonadota</taxon>
        <taxon>Betaproteobacteria</taxon>
        <taxon>Burkholderiales</taxon>
        <taxon>Thiomonas</taxon>
    </lineage>
</organism>
<dbReference type="Pfam" id="PF00691">
    <property type="entry name" value="OmpA"/>
    <property type="match status" value="1"/>
</dbReference>
<name>A0A0K6HR40_9BURK</name>
<dbReference type="PANTHER" id="PTHR30329:SF21">
    <property type="entry name" value="LIPOPROTEIN YIAD-RELATED"/>
    <property type="match status" value="1"/>
</dbReference>
<evidence type="ECO:0000256" key="4">
    <source>
        <dbReference type="PROSITE-ProRule" id="PRU00473"/>
    </source>
</evidence>
<dbReference type="SUPFAM" id="SSF103088">
    <property type="entry name" value="OmpA-like"/>
    <property type="match status" value="1"/>
</dbReference>
<comment type="subcellular location">
    <subcellularLocation>
        <location evidence="1">Cell outer membrane</location>
    </subcellularLocation>
</comment>
<evidence type="ECO:0000313" key="6">
    <source>
        <dbReference type="EMBL" id="CUA93311.1"/>
    </source>
</evidence>
<dbReference type="OrthoDB" id="9782229at2"/>
<dbReference type="InterPro" id="IPR006665">
    <property type="entry name" value="OmpA-like"/>
</dbReference>
<reference evidence="7" key="1">
    <citation type="submission" date="2015-08" db="EMBL/GenBank/DDBJ databases">
        <authorList>
            <person name="Varghese N."/>
        </authorList>
    </citation>
    <scope>NUCLEOTIDE SEQUENCE [LARGE SCALE GENOMIC DNA]</scope>
    <source>
        <strain evidence="7">DSM 18181</strain>
    </source>
</reference>
<keyword evidence="7" id="KW-1185">Reference proteome</keyword>
<evidence type="ECO:0000256" key="3">
    <source>
        <dbReference type="ARBA" id="ARBA00023237"/>
    </source>
</evidence>
<dbReference type="PRINTS" id="PR01021">
    <property type="entry name" value="OMPADOMAIN"/>
</dbReference>
<proteinExistence type="predicted"/>
<evidence type="ECO:0000256" key="2">
    <source>
        <dbReference type="ARBA" id="ARBA00023136"/>
    </source>
</evidence>
<dbReference type="PROSITE" id="PS51123">
    <property type="entry name" value="OMPA_2"/>
    <property type="match status" value="1"/>
</dbReference>
<dbReference type="InterPro" id="IPR039567">
    <property type="entry name" value="Gly-zipper"/>
</dbReference>
<dbReference type="PRINTS" id="PR01023">
    <property type="entry name" value="NAFLGMOTY"/>
</dbReference>
<gene>
    <name evidence="6" type="ORF">Ga0061069_101183</name>
</gene>
<dbReference type="PROSITE" id="PS51257">
    <property type="entry name" value="PROKAR_LIPOPROTEIN"/>
    <property type="match status" value="1"/>
</dbReference>
<dbReference type="EMBL" id="CYHF01000001">
    <property type="protein sequence ID" value="CUA93311.1"/>
    <property type="molecule type" value="Genomic_DNA"/>
</dbReference>
<dbReference type="AlphaFoldDB" id="A0A0K6HR40"/>
<evidence type="ECO:0000313" key="7">
    <source>
        <dbReference type="Proteomes" id="UP000183649"/>
    </source>
</evidence>
<dbReference type="InterPro" id="IPR006690">
    <property type="entry name" value="OMPA-like_CS"/>
</dbReference>
<dbReference type="PANTHER" id="PTHR30329">
    <property type="entry name" value="STATOR ELEMENT OF FLAGELLAR MOTOR COMPLEX"/>
    <property type="match status" value="1"/>
</dbReference>
<keyword evidence="2 4" id="KW-0472">Membrane</keyword>
<dbReference type="PROSITE" id="PS01068">
    <property type="entry name" value="OMPA_1"/>
    <property type="match status" value="1"/>
</dbReference>
<dbReference type="InterPro" id="IPR050330">
    <property type="entry name" value="Bact_OuterMem_StrucFunc"/>
</dbReference>
<keyword evidence="3" id="KW-0998">Cell outer membrane</keyword>
<dbReference type="InterPro" id="IPR036737">
    <property type="entry name" value="OmpA-like_sf"/>
</dbReference>
<dbReference type="Pfam" id="PF13488">
    <property type="entry name" value="Gly-zipper_Omp"/>
    <property type="match status" value="1"/>
</dbReference>
<dbReference type="InterPro" id="IPR006664">
    <property type="entry name" value="OMP_bac"/>
</dbReference>
<sequence length="226" mass="23073">MKQQKSIAIVLSASLIALTLGGCANMNESQRTTATGAGIGAAAGGIIGALTAGGNTGKSAATGAVAGAAVGALGGYLWNQHLEKQKQDLQAQAQASGTGVQVTQTQDNRLKMNVPADAGFATGSAQLNSRMYPILESLATGLNQNPTETVQVFGFTDSTGTDAINYPLSENRALTVKNFLVSRGVAAQRISTQGLGPQNPVASNATAQGRAANRRVEIYVAMPAQR</sequence>
<accession>A0A0K6HR40</accession>
<evidence type="ECO:0000259" key="5">
    <source>
        <dbReference type="PROSITE" id="PS51123"/>
    </source>
</evidence>
<dbReference type="RefSeq" id="WP_055449148.1">
    <property type="nucleotide sequence ID" value="NZ_CYHF01000001.1"/>
</dbReference>
<protein>
    <submittedName>
        <fullName evidence="6">Outer membrane protein OmpA and related peptidoglycan-associated (Lipo)proteins</fullName>
    </submittedName>
</protein>